<dbReference type="AlphaFoldDB" id="A0A177JP54"/>
<sequence length="83" mass="8944">MNTVHQIAEKLTADQRAVVIALCGNAWKGGRPTPGILLMNAFELMHIDALKAADGGWIAFKAKPTELGAAVRAHLLSKENEHD</sequence>
<evidence type="ECO:0000313" key="2">
    <source>
        <dbReference type="Proteomes" id="UP000077262"/>
    </source>
</evidence>
<dbReference type="EMBL" id="LSTR01000040">
    <property type="protein sequence ID" value="OAH42594.1"/>
    <property type="molecule type" value="Genomic_DNA"/>
</dbReference>
<name>A0A177JP54_SPHYA</name>
<evidence type="ECO:0000313" key="1">
    <source>
        <dbReference type="EMBL" id="OAH42594.1"/>
    </source>
</evidence>
<proteinExistence type="predicted"/>
<protein>
    <submittedName>
        <fullName evidence="1">Uncharacterized protein</fullName>
    </submittedName>
</protein>
<organism evidence="1 2">
    <name type="scientific">Sphingobium yanoikuyae</name>
    <name type="common">Sphingomonas yanoikuyae</name>
    <dbReference type="NCBI Taxonomy" id="13690"/>
    <lineage>
        <taxon>Bacteria</taxon>
        <taxon>Pseudomonadati</taxon>
        <taxon>Pseudomonadota</taxon>
        <taxon>Alphaproteobacteria</taxon>
        <taxon>Sphingomonadales</taxon>
        <taxon>Sphingomonadaceae</taxon>
        <taxon>Sphingobium</taxon>
    </lineage>
</organism>
<gene>
    <name evidence="1" type="ORF">AX777_04920</name>
</gene>
<accession>A0A177JP54</accession>
<dbReference type="RefSeq" id="WP_017502174.1">
    <property type="nucleotide sequence ID" value="NZ_LSTR01000040.1"/>
</dbReference>
<comment type="caution">
    <text evidence="1">The sequence shown here is derived from an EMBL/GenBank/DDBJ whole genome shotgun (WGS) entry which is preliminary data.</text>
</comment>
<reference evidence="1 2" key="1">
    <citation type="submission" date="2016-02" db="EMBL/GenBank/DDBJ databases">
        <authorList>
            <person name="Wen L."/>
            <person name="He K."/>
            <person name="Yang H."/>
        </authorList>
    </citation>
    <scope>NUCLEOTIDE SEQUENCE [LARGE SCALE GENOMIC DNA]</scope>
    <source>
        <strain evidence="1 2">CD09_2</strain>
    </source>
</reference>
<dbReference type="Proteomes" id="UP000077262">
    <property type="component" value="Unassembled WGS sequence"/>
</dbReference>